<comment type="function">
    <text evidence="1 9">May be involved in recombinational repair of damaged DNA.</text>
</comment>
<evidence type="ECO:0000313" key="13">
    <source>
        <dbReference type="Proteomes" id="UP000248079"/>
    </source>
</evidence>
<dbReference type="AlphaFoldDB" id="A0A2V3ZUW9"/>
<keyword evidence="7 9" id="KW-0234">DNA repair</keyword>
<evidence type="ECO:0000256" key="9">
    <source>
        <dbReference type="PIRNR" id="PIRNR003128"/>
    </source>
</evidence>
<dbReference type="Proteomes" id="UP000248079">
    <property type="component" value="Unassembled WGS sequence"/>
</dbReference>
<dbReference type="RefSeq" id="WP_110361965.1">
    <property type="nucleotide sequence ID" value="NZ_QFLI01000008.1"/>
</dbReference>
<evidence type="ECO:0000259" key="11">
    <source>
        <dbReference type="Pfam" id="PF02463"/>
    </source>
</evidence>
<evidence type="ECO:0000256" key="5">
    <source>
        <dbReference type="ARBA" id="ARBA00022763"/>
    </source>
</evidence>
<feature type="coiled-coil region" evidence="10">
    <location>
        <begin position="165"/>
        <end position="222"/>
    </location>
</feature>
<organism evidence="12 13">
    <name type="scientific">Marinifilum breve</name>
    <dbReference type="NCBI Taxonomy" id="2184082"/>
    <lineage>
        <taxon>Bacteria</taxon>
        <taxon>Pseudomonadati</taxon>
        <taxon>Bacteroidota</taxon>
        <taxon>Bacteroidia</taxon>
        <taxon>Marinilabiliales</taxon>
        <taxon>Marinifilaceae</taxon>
    </lineage>
</organism>
<dbReference type="InterPro" id="IPR004604">
    <property type="entry name" value="DNA_recomb/repair_RecN"/>
</dbReference>
<evidence type="ECO:0000256" key="8">
    <source>
        <dbReference type="ARBA" id="ARBA00033408"/>
    </source>
</evidence>
<keyword evidence="4" id="KW-0547">Nucleotide-binding</keyword>
<keyword evidence="6" id="KW-0067">ATP-binding</keyword>
<dbReference type="GO" id="GO:0006310">
    <property type="term" value="P:DNA recombination"/>
    <property type="evidence" value="ECO:0007669"/>
    <property type="project" value="InterPro"/>
</dbReference>
<dbReference type="GO" id="GO:0006281">
    <property type="term" value="P:DNA repair"/>
    <property type="evidence" value="ECO:0007669"/>
    <property type="project" value="UniProtKB-KW"/>
</dbReference>
<keyword evidence="5 9" id="KW-0227">DNA damage</keyword>
<dbReference type="CDD" id="cd03241">
    <property type="entry name" value="ABC_RecN"/>
    <property type="match status" value="2"/>
</dbReference>
<keyword evidence="10" id="KW-0175">Coiled coil</keyword>
<proteinExistence type="inferred from homology"/>
<dbReference type="PANTHER" id="PTHR11059:SF0">
    <property type="entry name" value="DNA REPAIR PROTEIN RECN"/>
    <property type="match status" value="1"/>
</dbReference>
<comment type="caution">
    <text evidence="12">The sequence shown here is derived from an EMBL/GenBank/DDBJ whole genome shotgun (WGS) entry which is preliminary data.</text>
</comment>
<evidence type="ECO:0000256" key="3">
    <source>
        <dbReference type="ARBA" id="ARBA00021315"/>
    </source>
</evidence>
<dbReference type="GO" id="GO:0009432">
    <property type="term" value="P:SOS response"/>
    <property type="evidence" value="ECO:0007669"/>
    <property type="project" value="TreeGrafter"/>
</dbReference>
<dbReference type="Pfam" id="PF02463">
    <property type="entry name" value="SMC_N"/>
    <property type="match status" value="1"/>
</dbReference>
<evidence type="ECO:0000256" key="10">
    <source>
        <dbReference type="SAM" id="Coils"/>
    </source>
</evidence>
<evidence type="ECO:0000256" key="7">
    <source>
        <dbReference type="ARBA" id="ARBA00023204"/>
    </source>
</evidence>
<dbReference type="Gene3D" id="3.40.50.300">
    <property type="entry name" value="P-loop containing nucleotide triphosphate hydrolases"/>
    <property type="match status" value="2"/>
</dbReference>
<accession>A0A2V3ZUW9</accession>
<dbReference type="SUPFAM" id="SSF52540">
    <property type="entry name" value="P-loop containing nucleoside triphosphate hydrolases"/>
    <property type="match status" value="2"/>
</dbReference>
<reference evidence="12 13" key="1">
    <citation type="submission" date="2018-05" db="EMBL/GenBank/DDBJ databases">
        <title>Marinifilum breve JC075T sp. nov., a marine bacterium isolated from Yongle Blue Hole in the South China Sea.</title>
        <authorList>
            <person name="Fu T."/>
        </authorList>
    </citation>
    <scope>NUCLEOTIDE SEQUENCE [LARGE SCALE GENOMIC DNA]</scope>
    <source>
        <strain evidence="12 13">JC075</strain>
    </source>
</reference>
<evidence type="ECO:0000256" key="1">
    <source>
        <dbReference type="ARBA" id="ARBA00003618"/>
    </source>
</evidence>
<dbReference type="NCBIfam" id="TIGR00634">
    <property type="entry name" value="recN"/>
    <property type="match status" value="1"/>
</dbReference>
<dbReference type="InterPro" id="IPR027417">
    <property type="entry name" value="P-loop_NTPase"/>
</dbReference>
<evidence type="ECO:0000256" key="6">
    <source>
        <dbReference type="ARBA" id="ARBA00022840"/>
    </source>
</evidence>
<sequence length="551" mass="62131">MLQSISIQNFALINQLEIDFSDGFSVITGETGSGKSILLGALSLVLGQRSEGNVLKDKEKKCIIECSFSIEKYNLQEFFEKNELDYEKEAIVRREILPSGKTRAFVNDTPVNLKTLRELGVCLVDIHSQNQNLVLGSFEYQVGIVDTYAQNAALLAKYQLSFKKYQDLRKDLKHQQEIAAKEKADLDYFQFQLEQLNEANFVQGEQKEMEEELETLNHAEEIKSGLYQAYGYLSEGESSVISQIKEARSAISKIQGVFTEADSYFERLDSSLIELQDLSQELDRNNELVEFDNGRIDFLNQRLDTIYSLQQKHRVDSVEELIQIREDLEEKVGKIESSDELIEDLKEQLAGQKVKLQKAADNLSNSRKKAIPKIEKTIVSQLVLLGIPNANFKVQITNNEEFQQLGADKVTFLFSANKNGSLEEVQRVASGGELSRLMLSIKYLISSSTALPSIVFDEIDTGVSGEIADKMGAMMNQMAENIQVISITHLPQIAGKGKYHYKVYKADDEHETYSNIVLLDKQKRIEELAKMLSGTDLTKAALENAKVLLNS</sequence>
<evidence type="ECO:0000256" key="4">
    <source>
        <dbReference type="ARBA" id="ARBA00022741"/>
    </source>
</evidence>
<dbReference type="OrthoDB" id="9806954at2"/>
<dbReference type="PANTHER" id="PTHR11059">
    <property type="entry name" value="DNA REPAIR PROTEIN RECN"/>
    <property type="match status" value="1"/>
</dbReference>
<protein>
    <recommendedName>
        <fullName evidence="3 9">DNA repair protein RecN</fullName>
    </recommendedName>
    <alternativeName>
        <fullName evidence="8 9">Recombination protein N</fullName>
    </alternativeName>
</protein>
<feature type="domain" description="RecF/RecN/SMC N-terminal" evidence="11">
    <location>
        <begin position="1"/>
        <end position="509"/>
    </location>
</feature>
<dbReference type="InterPro" id="IPR003395">
    <property type="entry name" value="RecF/RecN/SMC_N"/>
</dbReference>
<dbReference type="PIRSF" id="PIRSF003128">
    <property type="entry name" value="RecN"/>
    <property type="match status" value="1"/>
</dbReference>
<gene>
    <name evidence="12" type="primary">recN</name>
    <name evidence="12" type="ORF">DF185_17025</name>
</gene>
<name>A0A2V3ZUW9_9BACT</name>
<evidence type="ECO:0000256" key="2">
    <source>
        <dbReference type="ARBA" id="ARBA00009441"/>
    </source>
</evidence>
<comment type="similarity">
    <text evidence="2 9">Belongs to the RecN family.</text>
</comment>
<feature type="coiled-coil region" evidence="10">
    <location>
        <begin position="318"/>
        <end position="366"/>
    </location>
</feature>
<keyword evidence="13" id="KW-1185">Reference proteome</keyword>
<dbReference type="EMBL" id="QFLI01000008">
    <property type="protein sequence ID" value="PXX98034.1"/>
    <property type="molecule type" value="Genomic_DNA"/>
</dbReference>
<dbReference type="GO" id="GO:0005524">
    <property type="term" value="F:ATP binding"/>
    <property type="evidence" value="ECO:0007669"/>
    <property type="project" value="UniProtKB-KW"/>
</dbReference>
<evidence type="ECO:0000313" key="12">
    <source>
        <dbReference type="EMBL" id="PXX98034.1"/>
    </source>
</evidence>
<dbReference type="GO" id="GO:0043590">
    <property type="term" value="C:bacterial nucleoid"/>
    <property type="evidence" value="ECO:0007669"/>
    <property type="project" value="TreeGrafter"/>
</dbReference>